<keyword evidence="1" id="KW-0472">Membrane</keyword>
<dbReference type="EMBL" id="JARKIE010000291">
    <property type="protein sequence ID" value="KAJ7657141.1"/>
    <property type="molecule type" value="Genomic_DNA"/>
</dbReference>
<feature type="transmembrane region" description="Helical" evidence="1">
    <location>
        <begin position="37"/>
        <end position="59"/>
    </location>
</feature>
<keyword evidence="1" id="KW-1133">Transmembrane helix</keyword>
<reference evidence="2" key="1">
    <citation type="submission" date="2023-03" db="EMBL/GenBank/DDBJ databases">
        <title>Massive genome expansion in bonnet fungi (Mycena s.s.) driven by repeated elements and novel gene families across ecological guilds.</title>
        <authorList>
            <consortium name="Lawrence Berkeley National Laboratory"/>
            <person name="Harder C.B."/>
            <person name="Miyauchi S."/>
            <person name="Viragh M."/>
            <person name="Kuo A."/>
            <person name="Thoen E."/>
            <person name="Andreopoulos B."/>
            <person name="Lu D."/>
            <person name="Skrede I."/>
            <person name="Drula E."/>
            <person name="Henrissat B."/>
            <person name="Morin E."/>
            <person name="Kohler A."/>
            <person name="Barry K."/>
            <person name="LaButti K."/>
            <person name="Morin E."/>
            <person name="Salamov A."/>
            <person name="Lipzen A."/>
            <person name="Mereny Z."/>
            <person name="Hegedus B."/>
            <person name="Baldrian P."/>
            <person name="Stursova M."/>
            <person name="Weitz H."/>
            <person name="Taylor A."/>
            <person name="Grigoriev I.V."/>
            <person name="Nagy L.G."/>
            <person name="Martin F."/>
            <person name="Kauserud H."/>
        </authorList>
    </citation>
    <scope>NUCLEOTIDE SEQUENCE</scope>
    <source>
        <strain evidence="2">CBHHK067</strain>
    </source>
</reference>
<name>A0AAD7CPU7_MYCRO</name>
<organism evidence="2 3">
    <name type="scientific">Mycena rosella</name>
    <name type="common">Pink bonnet</name>
    <name type="synonym">Agaricus rosellus</name>
    <dbReference type="NCBI Taxonomy" id="1033263"/>
    <lineage>
        <taxon>Eukaryota</taxon>
        <taxon>Fungi</taxon>
        <taxon>Dikarya</taxon>
        <taxon>Basidiomycota</taxon>
        <taxon>Agaricomycotina</taxon>
        <taxon>Agaricomycetes</taxon>
        <taxon>Agaricomycetidae</taxon>
        <taxon>Agaricales</taxon>
        <taxon>Marasmiineae</taxon>
        <taxon>Mycenaceae</taxon>
        <taxon>Mycena</taxon>
    </lineage>
</organism>
<gene>
    <name evidence="2" type="ORF">B0H17DRAFT_1145946</name>
</gene>
<protein>
    <submittedName>
        <fullName evidence="2">Uncharacterized protein</fullName>
    </submittedName>
</protein>
<keyword evidence="3" id="KW-1185">Reference proteome</keyword>
<keyword evidence="1" id="KW-0812">Transmembrane</keyword>
<evidence type="ECO:0000256" key="1">
    <source>
        <dbReference type="SAM" id="Phobius"/>
    </source>
</evidence>
<dbReference type="AlphaFoldDB" id="A0AAD7CPU7"/>
<comment type="caution">
    <text evidence="2">The sequence shown here is derived from an EMBL/GenBank/DDBJ whole genome shotgun (WGS) entry which is preliminary data.</text>
</comment>
<sequence>MFSLSQVRSKPRMSSKLLGGAEVEREGGVLPGAATGAILMTAGWAGVMCGVPMTGMTVVRRDRSRGQCWHGGQGLSGYGGSEQRCVRGRDEHPTGEGLVCGPAAVHRAAWLALCVTTMVKRGTVGMGWGRACVIVTGVVTVEGCASTAFAVGGAAVVSRAAVERLGAGSTGCRAAGTSCSTGNRRKGRSDSMVMVLGEARVSALQGIHGRQSVVTCSPSFHCHGTDT</sequence>
<proteinExistence type="predicted"/>
<evidence type="ECO:0000313" key="2">
    <source>
        <dbReference type="EMBL" id="KAJ7657141.1"/>
    </source>
</evidence>
<accession>A0AAD7CPU7</accession>
<evidence type="ECO:0000313" key="3">
    <source>
        <dbReference type="Proteomes" id="UP001221757"/>
    </source>
</evidence>
<dbReference type="Proteomes" id="UP001221757">
    <property type="component" value="Unassembled WGS sequence"/>
</dbReference>